<dbReference type="RefSeq" id="WP_149892605.1">
    <property type="nucleotide sequence ID" value="NZ_JBHUFA010000004.1"/>
</dbReference>
<dbReference type="PRINTS" id="PR00778">
    <property type="entry name" value="HTHARSR"/>
</dbReference>
<evidence type="ECO:0000313" key="2">
    <source>
        <dbReference type="EMBL" id="MFD1696535.1"/>
    </source>
</evidence>
<dbReference type="SMART" id="SM00418">
    <property type="entry name" value="HTH_ARSR"/>
    <property type="match status" value="1"/>
</dbReference>
<name>A0ABW4JX71_9HYPH</name>
<comment type="caution">
    <text evidence="2">The sequence shown here is derived from an EMBL/GenBank/DDBJ whole genome shotgun (WGS) entry which is preliminary data.</text>
</comment>
<dbReference type="InterPro" id="IPR001845">
    <property type="entry name" value="HTH_ArsR_DNA-bd_dom"/>
</dbReference>
<dbReference type="InterPro" id="IPR036388">
    <property type="entry name" value="WH-like_DNA-bd_sf"/>
</dbReference>
<dbReference type="PANTHER" id="PTHR38600:SF2">
    <property type="entry name" value="SLL0088 PROTEIN"/>
    <property type="match status" value="1"/>
</dbReference>
<gene>
    <name evidence="2" type="ORF">ACFSC7_13490</name>
</gene>
<dbReference type="CDD" id="cd00090">
    <property type="entry name" value="HTH_ARSR"/>
    <property type="match status" value="1"/>
</dbReference>
<dbReference type="InterPro" id="IPR011991">
    <property type="entry name" value="ArsR-like_HTH"/>
</dbReference>
<protein>
    <submittedName>
        <fullName evidence="2">ArsR/SmtB family transcription factor</fullName>
    </submittedName>
</protein>
<reference evidence="3" key="1">
    <citation type="journal article" date="2019" name="Int. J. Syst. Evol. Microbiol.">
        <title>The Global Catalogue of Microorganisms (GCM) 10K type strain sequencing project: providing services to taxonomists for standard genome sequencing and annotation.</title>
        <authorList>
            <consortium name="The Broad Institute Genomics Platform"/>
            <consortium name="The Broad Institute Genome Sequencing Center for Infectious Disease"/>
            <person name="Wu L."/>
            <person name="Ma J."/>
        </authorList>
    </citation>
    <scope>NUCLEOTIDE SEQUENCE [LARGE SCALE GENOMIC DNA]</scope>
    <source>
        <strain evidence="3">JCM 3369</strain>
    </source>
</reference>
<dbReference type="PANTHER" id="PTHR38600">
    <property type="entry name" value="TRANSCRIPTIONAL REGULATORY PROTEIN"/>
    <property type="match status" value="1"/>
</dbReference>
<evidence type="ECO:0000259" key="1">
    <source>
        <dbReference type="PROSITE" id="PS50987"/>
    </source>
</evidence>
<dbReference type="InterPro" id="IPR036390">
    <property type="entry name" value="WH_DNA-bd_sf"/>
</dbReference>
<dbReference type="NCBIfam" id="NF033788">
    <property type="entry name" value="HTH_metalloreg"/>
    <property type="match status" value="1"/>
</dbReference>
<keyword evidence="3" id="KW-1185">Reference proteome</keyword>
<dbReference type="PROSITE" id="PS50987">
    <property type="entry name" value="HTH_ARSR_2"/>
    <property type="match status" value="1"/>
</dbReference>
<evidence type="ECO:0000313" key="3">
    <source>
        <dbReference type="Proteomes" id="UP001597327"/>
    </source>
</evidence>
<feature type="domain" description="HTH arsR-type" evidence="1">
    <location>
        <begin position="1"/>
        <end position="94"/>
    </location>
</feature>
<accession>A0ABW4JX71</accession>
<dbReference type="Proteomes" id="UP001597327">
    <property type="component" value="Unassembled WGS sequence"/>
</dbReference>
<organism evidence="2 3">
    <name type="scientific">Roseibium aestuarii</name>
    <dbReference type="NCBI Taxonomy" id="2600299"/>
    <lineage>
        <taxon>Bacteria</taxon>
        <taxon>Pseudomonadati</taxon>
        <taxon>Pseudomonadota</taxon>
        <taxon>Alphaproteobacteria</taxon>
        <taxon>Hyphomicrobiales</taxon>
        <taxon>Stappiaceae</taxon>
        <taxon>Roseibium</taxon>
    </lineage>
</organism>
<sequence length="114" mass="12746">MAKHETSLNLLFSALGDPTRRAILSALAGGPRSVTQLAAPHDMALPTFMGHLKKLEEAGLVQTEKLGRTRTCSLCPDALQPVRSWLEEQRDLWEGRLDRFDDYVTKLAEERNDA</sequence>
<dbReference type="Gene3D" id="1.10.10.10">
    <property type="entry name" value="Winged helix-like DNA-binding domain superfamily/Winged helix DNA-binding domain"/>
    <property type="match status" value="1"/>
</dbReference>
<dbReference type="EMBL" id="JBHUFA010000004">
    <property type="protein sequence ID" value="MFD1696535.1"/>
    <property type="molecule type" value="Genomic_DNA"/>
</dbReference>
<dbReference type="Pfam" id="PF12840">
    <property type="entry name" value="HTH_20"/>
    <property type="match status" value="1"/>
</dbReference>
<dbReference type="SUPFAM" id="SSF46785">
    <property type="entry name" value="Winged helix' DNA-binding domain"/>
    <property type="match status" value="1"/>
</dbReference>
<proteinExistence type="predicted"/>